<accession>A0A1M7XYP8</accession>
<dbReference type="AlphaFoldDB" id="A0A1M7XYP8"/>
<proteinExistence type="predicted"/>
<dbReference type="SUPFAM" id="SSF55486">
    <property type="entry name" value="Metalloproteases ('zincins'), catalytic domain"/>
    <property type="match status" value="1"/>
</dbReference>
<evidence type="ECO:0000313" key="3">
    <source>
        <dbReference type="EMBL" id="SHO44172.1"/>
    </source>
</evidence>
<dbReference type="Gene3D" id="3.40.390.10">
    <property type="entry name" value="Collagenase (Catalytic Domain)"/>
    <property type="match status" value="1"/>
</dbReference>
<dbReference type="EMBL" id="FRFE01000002">
    <property type="protein sequence ID" value="SHO44172.1"/>
    <property type="molecule type" value="Genomic_DNA"/>
</dbReference>
<protein>
    <recommendedName>
        <fullName evidence="2">eCIS core domain-containing protein</fullName>
    </recommendedName>
</protein>
<feature type="compositionally biased region" description="Basic and acidic residues" evidence="1">
    <location>
        <begin position="459"/>
        <end position="469"/>
    </location>
</feature>
<gene>
    <name evidence="3" type="ORF">SAMN02745220_00682</name>
</gene>
<dbReference type="RefSeq" id="WP_073612034.1">
    <property type="nucleotide sequence ID" value="NZ_FRFE01000002.1"/>
</dbReference>
<evidence type="ECO:0000313" key="4">
    <source>
        <dbReference type="Proteomes" id="UP000184603"/>
    </source>
</evidence>
<dbReference type="Proteomes" id="UP000184603">
    <property type="component" value="Unassembled WGS sequence"/>
</dbReference>
<dbReference type="InterPro" id="IPR024079">
    <property type="entry name" value="MetalloPept_cat_dom_sf"/>
</dbReference>
<name>A0A1M7XYP8_9BACT</name>
<feature type="domain" description="eCIS core" evidence="2">
    <location>
        <begin position="40"/>
        <end position="116"/>
    </location>
</feature>
<dbReference type="OrthoDB" id="5400814at2"/>
<evidence type="ECO:0000256" key="1">
    <source>
        <dbReference type="SAM" id="MobiDB-lite"/>
    </source>
</evidence>
<dbReference type="InterPro" id="IPR025295">
    <property type="entry name" value="eCIS_core_dom"/>
</dbReference>
<dbReference type="Pfam" id="PF13699">
    <property type="entry name" value="eCIS_core"/>
    <property type="match status" value="1"/>
</dbReference>
<dbReference type="STRING" id="1121416.SAMN02745220_00682"/>
<sequence>MTHSHVSVMQAVNTGKDNAPQQQNSPDIVRDVLSSPGQALEENIQKEMNDRFQYDFSTVRIHTDQQAAESAASVDAQAYTVGNHVVFNRGQYAPTSSRGRQSLSHELAHVIQQEGTAMCSAIPLGALHDSAEQEADQLSRGVRYGRQPLVRRPLTLMRQPTSLQTIPLSERRAIQVSTMAVTIPNARIVAFFRLMPSGNPGERRSVGATNSYSPNIPAALKVGLASIGAWIQGDTNALPLNSSIEVDLDLSNFGGSHSTYRFTYFTHASGRGRSRTTANIMLIEQVGNAVAAPAGQAAPANSFTIGSSTFNLSGTWTNDEYAVLRQALGLLPAQAMSDAAGVTFSKSGSSGSAAEAGNYDPATDTISLHNNAFPSSSVRVGQRSLGAHNVLHEIGHALDLRVLQRAWNTFNAAGQPASARAGFLGQRSPSGSRQVRDAQGDYNVEQSMDDTSGAFRQAARRDQVRRDTSGRTTAVGSTATLSGGVTSYADTDYQELFAEAFALYISAPETLRQLRPNIYTYFNSRYPRPRTP</sequence>
<reference evidence="3 4" key="1">
    <citation type="submission" date="2016-12" db="EMBL/GenBank/DDBJ databases">
        <authorList>
            <person name="Song W.-J."/>
            <person name="Kurnit D.M."/>
        </authorList>
    </citation>
    <scope>NUCLEOTIDE SEQUENCE [LARGE SCALE GENOMIC DNA]</scope>
    <source>
        <strain evidence="3 4">DSM 18488</strain>
    </source>
</reference>
<evidence type="ECO:0000259" key="2">
    <source>
        <dbReference type="Pfam" id="PF13699"/>
    </source>
</evidence>
<feature type="region of interest" description="Disordered" evidence="1">
    <location>
        <begin position="445"/>
        <end position="472"/>
    </location>
</feature>
<keyword evidence="4" id="KW-1185">Reference proteome</keyword>
<organism evidence="3 4">
    <name type="scientific">Desulfopila aestuarii DSM 18488</name>
    <dbReference type="NCBI Taxonomy" id="1121416"/>
    <lineage>
        <taxon>Bacteria</taxon>
        <taxon>Pseudomonadati</taxon>
        <taxon>Thermodesulfobacteriota</taxon>
        <taxon>Desulfobulbia</taxon>
        <taxon>Desulfobulbales</taxon>
        <taxon>Desulfocapsaceae</taxon>
        <taxon>Desulfopila</taxon>
    </lineage>
</organism>
<dbReference type="GO" id="GO:0008237">
    <property type="term" value="F:metallopeptidase activity"/>
    <property type="evidence" value="ECO:0007669"/>
    <property type="project" value="InterPro"/>
</dbReference>